<dbReference type="AlphaFoldDB" id="A0A2T4UDS1"/>
<dbReference type="Pfam" id="PF01042">
    <property type="entry name" value="Ribonuc_L-PSP"/>
    <property type="match status" value="1"/>
</dbReference>
<dbReference type="CDD" id="cd00448">
    <property type="entry name" value="YjgF_YER057c_UK114_family"/>
    <property type="match status" value="1"/>
</dbReference>
<dbReference type="NCBIfam" id="TIGR00004">
    <property type="entry name" value="Rid family detoxifying hydrolase"/>
    <property type="match status" value="1"/>
</dbReference>
<organism evidence="2 3">
    <name type="scientific">Paraconexibacter algicola</name>
    <dbReference type="NCBI Taxonomy" id="2133960"/>
    <lineage>
        <taxon>Bacteria</taxon>
        <taxon>Bacillati</taxon>
        <taxon>Actinomycetota</taxon>
        <taxon>Thermoleophilia</taxon>
        <taxon>Solirubrobacterales</taxon>
        <taxon>Paraconexibacteraceae</taxon>
        <taxon>Paraconexibacter</taxon>
    </lineage>
</organism>
<dbReference type="InterPro" id="IPR035959">
    <property type="entry name" value="RutC-like_sf"/>
</dbReference>
<reference evidence="2 3" key="1">
    <citation type="submission" date="2018-03" db="EMBL/GenBank/DDBJ databases">
        <title>Aquarubrobacter algicola gen. nov., sp. nov., a novel actinobacterium isolated from shallow eutrophic lake during the end of cyanobacterial harmful algal blooms.</title>
        <authorList>
            <person name="Chun S.J."/>
        </authorList>
    </citation>
    <scope>NUCLEOTIDE SEQUENCE [LARGE SCALE GENOMIC DNA]</scope>
    <source>
        <strain evidence="2 3">Seoho-28</strain>
    </source>
</reference>
<protein>
    <submittedName>
        <fullName evidence="2">Reactive intermediate/imine deaminase</fullName>
    </submittedName>
</protein>
<evidence type="ECO:0000313" key="3">
    <source>
        <dbReference type="Proteomes" id="UP000240739"/>
    </source>
</evidence>
<name>A0A2T4UDS1_9ACTN</name>
<dbReference type="EMBL" id="PYYB01000003">
    <property type="protein sequence ID" value="PTL55657.1"/>
    <property type="molecule type" value="Genomic_DNA"/>
</dbReference>
<dbReference type="OrthoDB" id="8684161at2"/>
<keyword evidence="3" id="KW-1185">Reference proteome</keyword>
<dbReference type="SUPFAM" id="SSF55298">
    <property type="entry name" value="YjgF-like"/>
    <property type="match status" value="1"/>
</dbReference>
<comment type="caution">
    <text evidence="2">The sequence shown here is derived from an EMBL/GenBank/DDBJ whole genome shotgun (WGS) entry which is preliminary data.</text>
</comment>
<accession>A0A2T4UDS1</accession>
<dbReference type="InterPro" id="IPR019897">
    <property type="entry name" value="RidA_CS"/>
</dbReference>
<comment type="similarity">
    <text evidence="1">Belongs to the RutC family.</text>
</comment>
<gene>
    <name evidence="2" type="ORF">C7Y72_18665</name>
</gene>
<dbReference type="RefSeq" id="WP_107570700.1">
    <property type="nucleotide sequence ID" value="NZ_PYYB01000003.1"/>
</dbReference>
<dbReference type="GO" id="GO:0005829">
    <property type="term" value="C:cytosol"/>
    <property type="evidence" value="ECO:0007669"/>
    <property type="project" value="TreeGrafter"/>
</dbReference>
<dbReference type="InterPro" id="IPR006056">
    <property type="entry name" value="RidA"/>
</dbReference>
<dbReference type="PANTHER" id="PTHR11803:SF39">
    <property type="entry name" value="2-IMINOBUTANOATE_2-IMINOPROPANOATE DEAMINASE"/>
    <property type="match status" value="1"/>
</dbReference>
<dbReference type="Gene3D" id="3.30.1330.40">
    <property type="entry name" value="RutC-like"/>
    <property type="match status" value="1"/>
</dbReference>
<dbReference type="GO" id="GO:0019239">
    <property type="term" value="F:deaminase activity"/>
    <property type="evidence" value="ECO:0007669"/>
    <property type="project" value="TreeGrafter"/>
</dbReference>
<evidence type="ECO:0000256" key="1">
    <source>
        <dbReference type="ARBA" id="ARBA00010552"/>
    </source>
</evidence>
<dbReference type="Proteomes" id="UP000240739">
    <property type="component" value="Unassembled WGS sequence"/>
</dbReference>
<dbReference type="PROSITE" id="PS01094">
    <property type="entry name" value="UPF0076"/>
    <property type="match status" value="1"/>
</dbReference>
<dbReference type="PANTHER" id="PTHR11803">
    <property type="entry name" value="2-IMINOBUTANOATE/2-IMINOPROPANOATE DEAMINASE RIDA"/>
    <property type="match status" value="1"/>
</dbReference>
<evidence type="ECO:0000313" key="2">
    <source>
        <dbReference type="EMBL" id="PTL55657.1"/>
    </source>
</evidence>
<sequence>MSAHREVITALGAPAAVGPYSHAVRTGNLLFCSGQIPLDPDSGELVGDAPGDQARQCLQNLQSVVAAAGAQLADAVRLTVYLTDMDAFAEVNAVYETFFPADPPARVAFGVAALPKGAQVEIDAIVALPA</sequence>
<dbReference type="InterPro" id="IPR006175">
    <property type="entry name" value="YjgF/YER057c/UK114"/>
</dbReference>
<dbReference type="FunFam" id="3.30.1330.40:FF:000001">
    <property type="entry name" value="L-PSP family endoribonuclease"/>
    <property type="match status" value="1"/>
</dbReference>
<proteinExistence type="inferred from homology"/>